<evidence type="ECO:0000256" key="4">
    <source>
        <dbReference type="ARBA" id="ARBA00022679"/>
    </source>
</evidence>
<dbReference type="OrthoDB" id="3264224at2759"/>
<dbReference type="InterPro" id="IPR005467">
    <property type="entry name" value="His_kinase_dom"/>
</dbReference>
<dbReference type="EMBL" id="FN392319">
    <property type="protein sequence ID" value="CAY67673.1"/>
    <property type="molecule type" value="Genomic_DNA"/>
</dbReference>
<evidence type="ECO:0000256" key="7">
    <source>
        <dbReference type="ARBA" id="ARBA00022840"/>
    </source>
</evidence>
<dbReference type="PANTHER" id="PTHR11947">
    <property type="entry name" value="PYRUVATE DEHYDROGENASE KINASE"/>
    <property type="match status" value="1"/>
</dbReference>
<dbReference type="GO" id="GO:0005759">
    <property type="term" value="C:mitochondrial matrix"/>
    <property type="evidence" value="ECO:0007669"/>
    <property type="project" value="UniProtKB-SubCell"/>
</dbReference>
<dbReference type="InterPro" id="IPR003594">
    <property type="entry name" value="HATPase_dom"/>
</dbReference>
<dbReference type="HOGENOM" id="CLU_023861_4_1_1"/>
<sequence>MLRFVNRCVLKPYVRFNSTSVIYNNNTHEDYRLRSALEKITIKLASYPLPQTTLNDLLRFNSKVITKDTDQMILDNANDTLKDMLALTAKRIRELRSLPYICVLNANIGTIYDTYLESLQLLLKFISDIDEDIKLESIQDFTIKDTAHNVQFNKTLTQITDLHADNLEILSKGFEEIAHLRVLKDDRDFLDSHLKERILMRLICNHHVALSEQLISNEKSDLIGVVEKNLDVIEIVNRSFEFVNDMCLLKYDEKISMEIDTVILQDDIRIESHNNDHVNSSPIHFPYISSHLQYIITELLKNSARAHIENHVTKPINVTIVANKPYVCNTVGDCHVSNYLEIRIRDLGKGITPEVFDKIFQYSYTTFVANEGEAYKTLNNSGPNANVISGMGYGMPLSKIYVELFGGDINVQTYLGWGTDVYVKLTGPDMDLVT</sequence>
<keyword evidence="9 10" id="KW-0496">Mitochondrion</keyword>
<dbReference type="GO" id="GO:0010906">
    <property type="term" value="P:regulation of glucose metabolic process"/>
    <property type="evidence" value="ECO:0007669"/>
    <property type="project" value="TreeGrafter"/>
</dbReference>
<accession>C4QWQ0</accession>
<dbReference type="InterPro" id="IPR036784">
    <property type="entry name" value="AK/P_DHK_N_sf"/>
</dbReference>
<dbReference type="SMART" id="SM00387">
    <property type="entry name" value="HATPase_c"/>
    <property type="match status" value="1"/>
</dbReference>
<dbReference type="Proteomes" id="UP000000314">
    <property type="component" value="Chromosome 1"/>
</dbReference>
<dbReference type="InterPro" id="IPR018955">
    <property type="entry name" value="BCDHK/PDK_N"/>
</dbReference>
<evidence type="ECO:0000313" key="13">
    <source>
        <dbReference type="Proteomes" id="UP000000314"/>
    </source>
</evidence>
<evidence type="ECO:0000259" key="11">
    <source>
        <dbReference type="PROSITE" id="PS50109"/>
    </source>
</evidence>
<dbReference type="GO" id="GO:0004740">
    <property type="term" value="F:pyruvate dehydrogenase (acetyl-transferring) kinase activity"/>
    <property type="evidence" value="ECO:0007669"/>
    <property type="project" value="TreeGrafter"/>
</dbReference>
<keyword evidence="13" id="KW-1185">Reference proteome</keyword>
<evidence type="ECO:0000256" key="10">
    <source>
        <dbReference type="RuleBase" id="RU366032"/>
    </source>
</evidence>
<dbReference type="SUPFAM" id="SSF55874">
    <property type="entry name" value="ATPase domain of HSP90 chaperone/DNA topoisomerase II/histidine kinase"/>
    <property type="match status" value="1"/>
</dbReference>
<keyword evidence="6 10" id="KW-0418">Kinase</keyword>
<evidence type="ECO:0000256" key="8">
    <source>
        <dbReference type="ARBA" id="ARBA00022946"/>
    </source>
</evidence>
<evidence type="ECO:0000256" key="9">
    <source>
        <dbReference type="ARBA" id="ARBA00023128"/>
    </source>
</evidence>
<dbReference type="Gene3D" id="3.30.565.10">
    <property type="entry name" value="Histidine kinase-like ATPase, C-terminal domain"/>
    <property type="match status" value="1"/>
</dbReference>
<dbReference type="InterPro" id="IPR004358">
    <property type="entry name" value="Sig_transdc_His_kin-like_C"/>
</dbReference>
<dbReference type="FunCoup" id="C4QWQ0">
    <property type="interactions" value="357"/>
</dbReference>
<dbReference type="PRINTS" id="PR00344">
    <property type="entry name" value="BCTRLSENSOR"/>
</dbReference>
<dbReference type="InterPro" id="IPR036890">
    <property type="entry name" value="HATPase_C_sf"/>
</dbReference>
<keyword evidence="7 10" id="KW-0067">ATP-binding</keyword>
<evidence type="ECO:0000256" key="3">
    <source>
        <dbReference type="ARBA" id="ARBA00022553"/>
    </source>
</evidence>
<keyword evidence="3" id="KW-0597">Phosphoprotein</keyword>
<comment type="similarity">
    <text evidence="2 10">Belongs to the PDK/BCKDK protein kinase family.</text>
</comment>
<evidence type="ECO:0000256" key="5">
    <source>
        <dbReference type="ARBA" id="ARBA00022741"/>
    </source>
</evidence>
<dbReference type="GeneID" id="8196798"/>
<dbReference type="InParanoid" id="C4QWQ0"/>
<dbReference type="Gene3D" id="1.20.140.20">
    <property type="entry name" value="Alpha-ketoacid/pyruvate dehydrogenase kinase, N-terminal domain"/>
    <property type="match status" value="1"/>
</dbReference>
<proteinExistence type="inferred from homology"/>
<dbReference type="AlphaFoldDB" id="C4QWQ0"/>
<dbReference type="eggNOG" id="KOG0787">
    <property type="taxonomic scope" value="Eukaryota"/>
</dbReference>
<evidence type="ECO:0000256" key="6">
    <source>
        <dbReference type="ARBA" id="ARBA00022777"/>
    </source>
</evidence>
<dbReference type="PANTHER" id="PTHR11947:SF20">
    <property type="entry name" value="[3-METHYL-2-OXOBUTANOATE DEHYDROGENASE [LIPOAMIDE]] KINASE, MITOCHONDRIAL"/>
    <property type="match status" value="1"/>
</dbReference>
<keyword evidence="4 10" id="KW-0808">Transferase</keyword>
<dbReference type="STRING" id="644223.C4QWQ0"/>
<gene>
    <name evidence="12" type="ordered locus">PAS_chr1-1_0297</name>
</gene>
<dbReference type="Pfam" id="PF02518">
    <property type="entry name" value="HATPase_c"/>
    <property type="match status" value="1"/>
</dbReference>
<dbReference type="RefSeq" id="XP_002489954.1">
    <property type="nucleotide sequence ID" value="XM_002489909.1"/>
</dbReference>
<dbReference type="KEGG" id="ppa:PAS_chr1-1_0297"/>
<evidence type="ECO:0000313" key="12">
    <source>
        <dbReference type="EMBL" id="CAY67673.1"/>
    </source>
</evidence>
<dbReference type="PROSITE" id="PS50109">
    <property type="entry name" value="HIS_KIN"/>
    <property type="match status" value="1"/>
</dbReference>
<evidence type="ECO:0000256" key="2">
    <source>
        <dbReference type="ARBA" id="ARBA00006155"/>
    </source>
</evidence>
<dbReference type="GO" id="GO:0005524">
    <property type="term" value="F:ATP binding"/>
    <property type="evidence" value="ECO:0007669"/>
    <property type="project" value="UniProtKB-UniRule"/>
</dbReference>
<evidence type="ECO:0000256" key="1">
    <source>
        <dbReference type="ARBA" id="ARBA00004305"/>
    </source>
</evidence>
<keyword evidence="8" id="KW-0809">Transit peptide</keyword>
<comment type="subcellular location">
    <subcellularLocation>
        <location evidence="1 10">Mitochondrion matrix</location>
    </subcellularLocation>
</comment>
<dbReference type="SUPFAM" id="SSF69012">
    <property type="entry name" value="alpha-ketoacid dehydrogenase kinase, N-terminal domain"/>
    <property type="match status" value="1"/>
</dbReference>
<name>C4QWQ0_KOMPG</name>
<organism evidence="12 13">
    <name type="scientific">Komagataella phaffii (strain GS115 / ATCC 20864)</name>
    <name type="common">Yeast</name>
    <name type="synonym">Pichia pastoris</name>
    <dbReference type="NCBI Taxonomy" id="644223"/>
    <lineage>
        <taxon>Eukaryota</taxon>
        <taxon>Fungi</taxon>
        <taxon>Dikarya</taxon>
        <taxon>Ascomycota</taxon>
        <taxon>Saccharomycotina</taxon>
        <taxon>Pichiomycetes</taxon>
        <taxon>Pichiales</taxon>
        <taxon>Pichiaceae</taxon>
        <taxon>Komagataella</taxon>
    </lineage>
</organism>
<reference evidence="12 13" key="1">
    <citation type="journal article" date="2009" name="Nat. Biotechnol.">
        <title>Genome sequence of the recombinant protein production host Pichia pastoris.</title>
        <authorList>
            <person name="De Schutter K."/>
            <person name="Lin Y.C."/>
            <person name="Tiels P."/>
            <person name="Van Hecke A."/>
            <person name="Glinka S."/>
            <person name="Weber-Lehmann J."/>
            <person name="Rouze P."/>
            <person name="Van de Peer Y."/>
            <person name="Callewaert N."/>
        </authorList>
    </citation>
    <scope>NUCLEOTIDE SEQUENCE [LARGE SCALE GENOMIC DNA]</scope>
    <source>
        <strain evidence="13">GS115 / ATCC 20864</strain>
    </source>
</reference>
<feature type="domain" description="Histidine kinase" evidence="11">
    <location>
        <begin position="292"/>
        <end position="429"/>
    </location>
</feature>
<keyword evidence="5 10" id="KW-0547">Nucleotide-binding</keyword>
<dbReference type="SMR" id="C4QWQ0"/>
<dbReference type="OMA" id="EHRDNIP"/>
<dbReference type="InterPro" id="IPR039028">
    <property type="entry name" value="BCKD/PDK"/>
</dbReference>
<protein>
    <recommendedName>
        <fullName evidence="10">Protein-serine/threonine kinase</fullName>
        <ecNumber evidence="10">2.7.11.-</ecNumber>
    </recommendedName>
</protein>
<dbReference type="Pfam" id="PF10436">
    <property type="entry name" value="BCDHK_Adom3"/>
    <property type="match status" value="1"/>
</dbReference>
<dbReference type="EC" id="2.7.11.-" evidence="10"/>